<evidence type="ECO:0000256" key="3">
    <source>
        <dbReference type="ARBA" id="ARBA00022723"/>
    </source>
</evidence>
<dbReference type="PANTHER" id="PTHR42953:SF1">
    <property type="entry name" value="METAL-BINDING PROTEIN HI_0362-RELATED"/>
    <property type="match status" value="1"/>
</dbReference>
<evidence type="ECO:0000313" key="7">
    <source>
        <dbReference type="Proteomes" id="UP000002218"/>
    </source>
</evidence>
<dbReference type="HOGENOM" id="CLU_016838_0_0_11"/>
<dbReference type="InterPro" id="IPR050492">
    <property type="entry name" value="Bact_metal-bind_prot9"/>
</dbReference>
<feature type="signal peptide" evidence="5">
    <location>
        <begin position="1"/>
        <end position="26"/>
    </location>
</feature>
<dbReference type="Proteomes" id="UP000002218">
    <property type="component" value="Chromosome"/>
</dbReference>
<dbReference type="RefSeq" id="WP_015750006.1">
    <property type="nucleotide sequence ID" value="NC_013235.1"/>
</dbReference>
<feature type="chain" id="PRO_5039206646" evidence="5">
    <location>
        <begin position="27"/>
        <end position="316"/>
    </location>
</feature>
<dbReference type="PROSITE" id="PS51257">
    <property type="entry name" value="PROKAR_LIPOPROTEIN"/>
    <property type="match status" value="1"/>
</dbReference>
<dbReference type="eggNOG" id="COG0803">
    <property type="taxonomic scope" value="Bacteria"/>
</dbReference>
<dbReference type="InterPro" id="IPR006127">
    <property type="entry name" value="ZnuA-like"/>
</dbReference>
<reference evidence="6 7" key="2">
    <citation type="journal article" date="2010" name="Stand. Genomic Sci.">
        <title>Complete genome sequence of Nakamurella multipartita type strain (Y-104).</title>
        <authorList>
            <person name="Tice H."/>
            <person name="Mayilraj S."/>
            <person name="Sims D."/>
            <person name="Lapidus A."/>
            <person name="Nolan M."/>
            <person name="Lucas S."/>
            <person name="Glavina Del Rio T."/>
            <person name="Copeland A."/>
            <person name="Cheng J.F."/>
            <person name="Meincke L."/>
            <person name="Bruce D."/>
            <person name="Goodwin L."/>
            <person name="Pitluck S."/>
            <person name="Ivanova N."/>
            <person name="Mavromatis K."/>
            <person name="Ovchinnikova G."/>
            <person name="Pati A."/>
            <person name="Chen A."/>
            <person name="Palaniappan K."/>
            <person name="Land M."/>
            <person name="Hauser L."/>
            <person name="Chang Y.J."/>
            <person name="Jeffries C.D."/>
            <person name="Detter J.C."/>
            <person name="Brettin T."/>
            <person name="Rohde M."/>
            <person name="Goker M."/>
            <person name="Bristow J."/>
            <person name="Eisen J.A."/>
            <person name="Markowitz V."/>
            <person name="Hugenholtz P."/>
            <person name="Kyrpides N.C."/>
            <person name="Klenk H.P."/>
            <person name="Chen F."/>
        </authorList>
    </citation>
    <scope>NUCLEOTIDE SEQUENCE [LARGE SCALE GENOMIC DNA]</scope>
    <source>
        <strain evidence="7">ATCC 700099 / DSM 44233 / CIP 104796 / JCM 9543 / NBRC 105858 / Y-104</strain>
    </source>
</reference>
<dbReference type="Pfam" id="PF01297">
    <property type="entry name" value="ZnuA"/>
    <property type="match status" value="1"/>
</dbReference>
<dbReference type="GO" id="GO:0030313">
    <property type="term" value="C:cell envelope"/>
    <property type="evidence" value="ECO:0007669"/>
    <property type="project" value="UniProtKB-SubCell"/>
</dbReference>
<dbReference type="GO" id="GO:0030001">
    <property type="term" value="P:metal ion transport"/>
    <property type="evidence" value="ECO:0007669"/>
    <property type="project" value="InterPro"/>
</dbReference>
<evidence type="ECO:0000256" key="2">
    <source>
        <dbReference type="ARBA" id="ARBA00022448"/>
    </source>
</evidence>
<proteinExistence type="predicted"/>
<dbReference type="Gene3D" id="3.40.50.1980">
    <property type="entry name" value="Nitrogenase molybdenum iron protein domain"/>
    <property type="match status" value="2"/>
</dbReference>
<dbReference type="AlphaFoldDB" id="C8X9Z7"/>
<dbReference type="SUPFAM" id="SSF53807">
    <property type="entry name" value="Helical backbone' metal receptor"/>
    <property type="match status" value="1"/>
</dbReference>
<protein>
    <submittedName>
        <fullName evidence="6">Periplasmic solute binding protein</fullName>
    </submittedName>
</protein>
<organism evidence="6 7">
    <name type="scientific">Nakamurella multipartita (strain ATCC 700099 / DSM 44233 / CIP 104796 / JCM 9543 / NBRC 105858 / Y-104)</name>
    <name type="common">Microsphaera multipartita</name>
    <dbReference type="NCBI Taxonomy" id="479431"/>
    <lineage>
        <taxon>Bacteria</taxon>
        <taxon>Bacillati</taxon>
        <taxon>Actinomycetota</taxon>
        <taxon>Actinomycetes</taxon>
        <taxon>Nakamurellales</taxon>
        <taxon>Nakamurellaceae</taxon>
        <taxon>Nakamurella</taxon>
    </lineage>
</organism>
<evidence type="ECO:0000313" key="6">
    <source>
        <dbReference type="EMBL" id="ACV81197.1"/>
    </source>
</evidence>
<dbReference type="KEGG" id="nml:Namu_4923"/>
<dbReference type="OrthoDB" id="5296019at2"/>
<evidence type="ECO:0000256" key="4">
    <source>
        <dbReference type="ARBA" id="ARBA00022729"/>
    </source>
</evidence>
<comment type="subcellular location">
    <subcellularLocation>
        <location evidence="1">Cell envelope</location>
    </subcellularLocation>
</comment>
<reference evidence="7" key="1">
    <citation type="submission" date="2009-09" db="EMBL/GenBank/DDBJ databases">
        <title>The complete genome of Nakamurella multipartita DSM 44233.</title>
        <authorList>
            <consortium name="US DOE Joint Genome Institute (JGI-PGF)"/>
            <person name="Lucas S."/>
            <person name="Copeland A."/>
            <person name="Lapidus A."/>
            <person name="Glavina del Rio T."/>
            <person name="Dalin E."/>
            <person name="Tice H."/>
            <person name="Bruce D."/>
            <person name="Goodwin L."/>
            <person name="Pitluck S."/>
            <person name="Kyrpides N."/>
            <person name="Mavromatis K."/>
            <person name="Ivanova N."/>
            <person name="Ovchinnikova G."/>
            <person name="Sims D."/>
            <person name="Meincke L."/>
            <person name="Brettin T."/>
            <person name="Detter J.C."/>
            <person name="Han C."/>
            <person name="Larimer F."/>
            <person name="Land M."/>
            <person name="Hauser L."/>
            <person name="Markowitz V."/>
            <person name="Cheng J.-F."/>
            <person name="Hugenholtz P."/>
            <person name="Woyke T."/>
            <person name="Wu D."/>
            <person name="Klenk H.-P."/>
            <person name="Eisen J.A."/>
        </authorList>
    </citation>
    <scope>NUCLEOTIDE SEQUENCE [LARGE SCALE GENOMIC DNA]</scope>
    <source>
        <strain evidence="7">ATCC 700099 / DSM 44233 / CIP 104796 / JCM 9543 / NBRC 105858 / Y-104</strain>
    </source>
</reference>
<evidence type="ECO:0000256" key="5">
    <source>
        <dbReference type="SAM" id="SignalP"/>
    </source>
</evidence>
<name>C8X9Z7_NAKMY</name>
<keyword evidence="3" id="KW-0479">Metal-binding</keyword>
<dbReference type="EMBL" id="CP001737">
    <property type="protein sequence ID" value="ACV81197.1"/>
    <property type="molecule type" value="Genomic_DNA"/>
</dbReference>
<keyword evidence="4 5" id="KW-0732">Signal</keyword>
<dbReference type="InParanoid" id="C8X9Z7"/>
<accession>C8X9Z7</accession>
<keyword evidence="2" id="KW-0813">Transport</keyword>
<evidence type="ECO:0000256" key="1">
    <source>
        <dbReference type="ARBA" id="ARBA00004196"/>
    </source>
</evidence>
<dbReference type="STRING" id="479431.Namu_4923"/>
<keyword evidence="7" id="KW-1185">Reference proteome</keyword>
<gene>
    <name evidence="6" type="ordered locus">Namu_4923</name>
</gene>
<sequence precursor="true">MVNGFRVRRRLGVAVAGGALALTLVACSGGSTGAAGSTAASGSAGAAGGTVKVVAATNVWGDVVKQIGGDRVEVTSIISDPNADPHSFQSSPRNQLALSSAQLIVENGGGYDDFMQTMVASAGTQAPVITAVDASGVTPQDGELNEHVWYDLPGTIKVADAIAGELATIDPANASTYQANSATFDQAVNDLITQAEAIKAGHDGAPVAITEPVPVYLLETAGLKNVTPPEFSEAIENETDVPASVMNETLALFTGQQVKLLAYNEQTTGPQTEQVLEAAKTNGVPTVPVTETLPDRQDYLSWMKSNIQALTQALGG</sequence>
<dbReference type="PANTHER" id="PTHR42953">
    <property type="entry name" value="HIGH-AFFINITY ZINC UPTAKE SYSTEM PROTEIN ZNUA-RELATED"/>
    <property type="match status" value="1"/>
</dbReference>
<dbReference type="GO" id="GO:0046872">
    <property type="term" value="F:metal ion binding"/>
    <property type="evidence" value="ECO:0007669"/>
    <property type="project" value="UniProtKB-KW"/>
</dbReference>